<name>A0ABX2N6F4_9SPHN</name>
<dbReference type="RefSeq" id="WP_176280750.1">
    <property type="nucleotide sequence ID" value="NZ_JABWMH010000005.1"/>
</dbReference>
<sequence length="206" mass="22195">MAILFAEPNPADSHMAQANDDEHSSSDVEPLRTKGRVKWFDSHRGFGFIVPENEDSGAKNATSQSDILIHWSLLETLGTRELPEMAMVTCEYVAAPKGLQATKILDIDLSACAETSSGAAPSSAQPVLRAVEDLSEFIAAEVKWFNRAKGYGFLVSNDLAGDIFLHMETLRDAGIADVVPGQQLLALIKDGERGHMAAQVSLPSSI</sequence>
<dbReference type="PROSITE" id="PS51857">
    <property type="entry name" value="CSD_2"/>
    <property type="match status" value="1"/>
</dbReference>
<feature type="domain" description="CSD" evidence="4">
    <location>
        <begin position="32"/>
        <end position="106"/>
    </location>
</feature>
<dbReference type="Gene3D" id="2.40.50.140">
    <property type="entry name" value="Nucleic acid-binding proteins"/>
    <property type="match status" value="2"/>
</dbReference>
<evidence type="ECO:0000256" key="2">
    <source>
        <dbReference type="ARBA" id="ARBA00022490"/>
    </source>
</evidence>
<evidence type="ECO:0000256" key="3">
    <source>
        <dbReference type="SAM" id="MobiDB-lite"/>
    </source>
</evidence>
<protein>
    <submittedName>
        <fullName evidence="5">Cold shock domain-containing protein</fullName>
    </submittedName>
</protein>
<dbReference type="Proteomes" id="UP000652427">
    <property type="component" value="Unassembled WGS sequence"/>
</dbReference>
<dbReference type="SMART" id="SM00357">
    <property type="entry name" value="CSP"/>
    <property type="match status" value="2"/>
</dbReference>
<dbReference type="EMBL" id="JABWMH010000005">
    <property type="protein sequence ID" value="NVD29310.1"/>
    <property type="molecule type" value="Genomic_DNA"/>
</dbReference>
<reference evidence="5 6" key="1">
    <citation type="submission" date="2020-06" db="EMBL/GenBank/DDBJ databases">
        <authorList>
            <person name="Kim S.-J."/>
            <person name="Park S.-J."/>
        </authorList>
    </citation>
    <scope>NUCLEOTIDE SEQUENCE [LARGE SCALE GENOMIC DNA]</scope>
    <source>
        <strain evidence="5 6">SW-151</strain>
    </source>
</reference>
<evidence type="ECO:0000313" key="6">
    <source>
        <dbReference type="Proteomes" id="UP000652427"/>
    </source>
</evidence>
<evidence type="ECO:0000256" key="1">
    <source>
        <dbReference type="ARBA" id="ARBA00004496"/>
    </source>
</evidence>
<dbReference type="CDD" id="cd04458">
    <property type="entry name" value="CSP_CDS"/>
    <property type="match status" value="2"/>
</dbReference>
<organism evidence="5 6">
    <name type="scientific">Parasphingorhabdus flavimaris</name>
    <dbReference type="NCBI Taxonomy" id="266812"/>
    <lineage>
        <taxon>Bacteria</taxon>
        <taxon>Pseudomonadati</taxon>
        <taxon>Pseudomonadota</taxon>
        <taxon>Alphaproteobacteria</taxon>
        <taxon>Sphingomonadales</taxon>
        <taxon>Sphingomonadaceae</taxon>
        <taxon>Parasphingorhabdus</taxon>
    </lineage>
</organism>
<feature type="region of interest" description="Disordered" evidence="3">
    <location>
        <begin position="7"/>
        <end position="30"/>
    </location>
</feature>
<proteinExistence type="predicted"/>
<dbReference type="InterPro" id="IPR002059">
    <property type="entry name" value="CSP_DNA-bd"/>
</dbReference>
<dbReference type="PRINTS" id="PR00050">
    <property type="entry name" value="COLDSHOCK"/>
</dbReference>
<keyword evidence="2" id="KW-0963">Cytoplasm</keyword>
<dbReference type="InterPro" id="IPR051373">
    <property type="entry name" value="Lin-28_RNA-binding"/>
</dbReference>
<comment type="caution">
    <text evidence="5">The sequence shown here is derived from an EMBL/GenBank/DDBJ whole genome shotgun (WGS) entry which is preliminary data.</text>
</comment>
<keyword evidence="6" id="KW-1185">Reference proteome</keyword>
<feature type="compositionally biased region" description="Basic and acidic residues" evidence="3">
    <location>
        <begin position="20"/>
        <end position="30"/>
    </location>
</feature>
<dbReference type="PANTHER" id="PTHR46109">
    <property type="entry name" value="PROTEIN LIN-28"/>
    <property type="match status" value="1"/>
</dbReference>
<evidence type="ECO:0000259" key="4">
    <source>
        <dbReference type="PROSITE" id="PS51857"/>
    </source>
</evidence>
<comment type="subcellular location">
    <subcellularLocation>
        <location evidence="1">Cytoplasm</location>
    </subcellularLocation>
</comment>
<evidence type="ECO:0000313" key="5">
    <source>
        <dbReference type="EMBL" id="NVD29310.1"/>
    </source>
</evidence>
<dbReference type="InterPro" id="IPR011129">
    <property type="entry name" value="CSD"/>
</dbReference>
<dbReference type="SUPFAM" id="SSF50249">
    <property type="entry name" value="Nucleic acid-binding proteins"/>
    <property type="match status" value="2"/>
</dbReference>
<accession>A0ABX2N6F4</accession>
<gene>
    <name evidence="5" type="ORF">HUO14_15530</name>
</gene>
<dbReference type="InterPro" id="IPR012340">
    <property type="entry name" value="NA-bd_OB-fold"/>
</dbReference>
<dbReference type="Pfam" id="PF00313">
    <property type="entry name" value="CSD"/>
    <property type="match status" value="2"/>
</dbReference>
<dbReference type="PANTHER" id="PTHR46109:SF1">
    <property type="entry name" value="PROTEIN LIN-28 HOMOLOG"/>
    <property type="match status" value="1"/>
</dbReference>